<organism evidence="1 2">
    <name type="scientific">Ambrosiozyma monospora</name>
    <name type="common">Yeast</name>
    <name type="synonym">Endomycopsis monosporus</name>
    <dbReference type="NCBI Taxonomy" id="43982"/>
    <lineage>
        <taxon>Eukaryota</taxon>
        <taxon>Fungi</taxon>
        <taxon>Dikarya</taxon>
        <taxon>Ascomycota</taxon>
        <taxon>Saccharomycotina</taxon>
        <taxon>Pichiomycetes</taxon>
        <taxon>Pichiales</taxon>
        <taxon>Pichiaceae</taxon>
        <taxon>Ambrosiozyma</taxon>
    </lineage>
</organism>
<evidence type="ECO:0000313" key="1">
    <source>
        <dbReference type="EMBL" id="GME92640.1"/>
    </source>
</evidence>
<sequence length="199" mass="22404">MSDYEVSLVDDNMQEFFVNFEGPKDTPYEGGLWRVHVELPDQYPYKSPSIGFQNKIFHPNIDESSGSVCLDVINQTWSPMFDIFNIFETFLPQLLNYPNASDPLNGHASSLYMRDQNMYLEKVKLYVKEYANPAFIRGGDFGASGAGKADAVEDESDRNNNDDSDDDLSSVDGSDGEDDEDDEEDDDDDDDDIAGEMDL</sequence>
<comment type="caution">
    <text evidence="1">The sequence shown here is derived from an EMBL/GenBank/DDBJ whole genome shotgun (WGS) entry which is preliminary data.</text>
</comment>
<dbReference type="Proteomes" id="UP001165064">
    <property type="component" value="Unassembled WGS sequence"/>
</dbReference>
<evidence type="ECO:0000313" key="2">
    <source>
        <dbReference type="Proteomes" id="UP001165064"/>
    </source>
</evidence>
<dbReference type="EMBL" id="BSXS01008482">
    <property type="protein sequence ID" value="GME92640.1"/>
    <property type="molecule type" value="Genomic_DNA"/>
</dbReference>
<name>A0ACB5TQ90_AMBMO</name>
<gene>
    <name evidence="1" type="ORF">Amon02_000912300</name>
</gene>
<protein>
    <submittedName>
        <fullName evidence="1">Unnamed protein product</fullName>
    </submittedName>
</protein>
<accession>A0ACB5TQ90</accession>
<proteinExistence type="predicted"/>
<keyword evidence="2" id="KW-1185">Reference proteome</keyword>
<reference evidence="1" key="1">
    <citation type="submission" date="2023-04" db="EMBL/GenBank/DDBJ databases">
        <title>Ambrosiozyma monospora NBRC 10751.</title>
        <authorList>
            <person name="Ichikawa N."/>
            <person name="Sato H."/>
            <person name="Tonouchi N."/>
        </authorList>
    </citation>
    <scope>NUCLEOTIDE SEQUENCE</scope>
    <source>
        <strain evidence="1">NBRC 10751</strain>
    </source>
</reference>